<dbReference type="STRING" id="1798338.A3J56_02810"/>
<dbReference type="GO" id="GO:0002161">
    <property type="term" value="F:aminoacyl-tRNA deacylase activity"/>
    <property type="evidence" value="ECO:0007669"/>
    <property type="project" value="InterPro"/>
</dbReference>
<dbReference type="Pfam" id="PF08264">
    <property type="entry name" value="Anticodon_1"/>
    <property type="match status" value="1"/>
</dbReference>
<evidence type="ECO:0000256" key="9">
    <source>
        <dbReference type="NCBIfam" id="TIGR00396"/>
    </source>
</evidence>
<dbReference type="FunFam" id="1.10.730.10:FF:000002">
    <property type="entry name" value="Leucine--tRNA ligase"/>
    <property type="match status" value="1"/>
</dbReference>
<organism evidence="13 14">
    <name type="scientific">Candidatus Giovannonibacteria bacterium RIFCSPHIGHO2_02_FULL_46_20</name>
    <dbReference type="NCBI Taxonomy" id="1798338"/>
    <lineage>
        <taxon>Bacteria</taxon>
        <taxon>Candidatus Giovannoniibacteriota</taxon>
    </lineage>
</organism>
<dbReference type="NCBIfam" id="TIGR00396">
    <property type="entry name" value="leuS_bact"/>
    <property type="match status" value="1"/>
</dbReference>
<dbReference type="GO" id="GO:0005829">
    <property type="term" value="C:cytosol"/>
    <property type="evidence" value="ECO:0007669"/>
    <property type="project" value="TreeGrafter"/>
</dbReference>
<comment type="catalytic activity">
    <reaction evidence="8">
        <text>tRNA(Leu) + L-leucine + ATP = L-leucyl-tRNA(Leu) + AMP + diphosphate</text>
        <dbReference type="Rhea" id="RHEA:11688"/>
        <dbReference type="Rhea" id="RHEA-COMP:9613"/>
        <dbReference type="Rhea" id="RHEA-COMP:9622"/>
        <dbReference type="ChEBI" id="CHEBI:30616"/>
        <dbReference type="ChEBI" id="CHEBI:33019"/>
        <dbReference type="ChEBI" id="CHEBI:57427"/>
        <dbReference type="ChEBI" id="CHEBI:78442"/>
        <dbReference type="ChEBI" id="CHEBI:78494"/>
        <dbReference type="ChEBI" id="CHEBI:456215"/>
        <dbReference type="EC" id="6.1.1.4"/>
    </reaction>
</comment>
<dbReference type="InterPro" id="IPR025709">
    <property type="entry name" value="Leu_tRNA-synth_edit"/>
</dbReference>
<evidence type="ECO:0000256" key="1">
    <source>
        <dbReference type="ARBA" id="ARBA00005594"/>
    </source>
</evidence>
<feature type="domain" description="Methionyl/Valyl/Leucyl/Isoleucyl-tRNA synthetase anticodon-binding" evidence="11">
    <location>
        <begin position="368"/>
        <end position="480"/>
    </location>
</feature>
<dbReference type="SUPFAM" id="SSF50677">
    <property type="entry name" value="ValRS/IleRS/LeuRS editing domain"/>
    <property type="match status" value="1"/>
</dbReference>
<sequence>DKTGVELKGIRAINPATKEEIPIFIADYVLVHYGVGAIMAVPAHDERDFTFAKKFGLPILEVIRLDSADENSLLPYTGDGILINSEKFDGMCSEDAKRAITEFVGGKIAVQYKLRDWVFSRQRYWGEPIPLVHCAQCGIAPIPEKDLPILLPEVKRYTPTGTGESPLAGIAKWVHTKCPKCKGVAERETNTMPQWAGSSWYYLRYIDPKNKKTLVDKKKGQYWLPVDMYVGGAEHATRHLIYARFWHKFLFDIGAAHYPEPFKKLQHVGLIAGEDGQKMSKRYGNVVNPDDMVKKVGADALRLYEMFMGPFDQSVAWNVEGILGPRRFLDRVWKFAQKFEGATSKKKYYVSIGGTKLITTEENTKLVRRITHKTIKKVGQDINEFHFNTAISSLMVLLNEFESYALSGELFRSEFFMFLKLLAPFAPHLTEEIWKNVLKNKKSIHLELWPTFNPKLLEETTFELIVQVNGKMRDKINAPIDISQKDAEELTFSREKVKNILGTNQPRKVIFVPRRLINIVL</sequence>
<dbReference type="AlphaFoldDB" id="A0A1F5WGN7"/>
<keyword evidence="5" id="KW-0067">ATP-binding</keyword>
<dbReference type="Gene3D" id="3.40.50.620">
    <property type="entry name" value="HUPs"/>
    <property type="match status" value="1"/>
</dbReference>
<dbReference type="Pfam" id="PF00133">
    <property type="entry name" value="tRNA-synt_1"/>
    <property type="match status" value="1"/>
</dbReference>
<evidence type="ECO:0000256" key="5">
    <source>
        <dbReference type="ARBA" id="ARBA00022840"/>
    </source>
</evidence>
<dbReference type="EC" id="6.1.1.4" evidence="2 9"/>
<comment type="caution">
    <text evidence="13">The sequence shown here is derived from an EMBL/GenBank/DDBJ whole genome shotgun (WGS) entry which is preliminary data.</text>
</comment>
<dbReference type="InterPro" id="IPR014729">
    <property type="entry name" value="Rossmann-like_a/b/a_fold"/>
</dbReference>
<evidence type="ECO:0000256" key="4">
    <source>
        <dbReference type="ARBA" id="ARBA00022741"/>
    </source>
</evidence>
<dbReference type="InterPro" id="IPR013155">
    <property type="entry name" value="M/V/L/I-tRNA-synth_anticd-bd"/>
</dbReference>
<evidence type="ECO:0000256" key="8">
    <source>
        <dbReference type="ARBA" id="ARBA00047469"/>
    </source>
</evidence>
<dbReference type="SUPFAM" id="SSF52374">
    <property type="entry name" value="Nucleotidylyl transferase"/>
    <property type="match status" value="1"/>
</dbReference>
<dbReference type="InterPro" id="IPR002302">
    <property type="entry name" value="Leu-tRNA-ligase"/>
</dbReference>
<evidence type="ECO:0000313" key="14">
    <source>
        <dbReference type="Proteomes" id="UP000178406"/>
    </source>
</evidence>
<feature type="non-terminal residue" evidence="13">
    <location>
        <position position="1"/>
    </location>
</feature>
<evidence type="ECO:0000256" key="7">
    <source>
        <dbReference type="ARBA" id="ARBA00023146"/>
    </source>
</evidence>
<protein>
    <recommendedName>
        <fullName evidence="2 9">Leucine--tRNA ligase</fullName>
        <ecNumber evidence="2 9">6.1.1.4</ecNumber>
    </recommendedName>
</protein>
<gene>
    <name evidence="13" type="ORF">A3J56_02810</name>
</gene>
<feature type="domain" description="Aminoacyl-tRNA synthetase class Ia" evidence="10">
    <location>
        <begin position="114"/>
        <end position="305"/>
    </location>
</feature>
<keyword evidence="3 13" id="KW-0436">Ligase</keyword>
<evidence type="ECO:0000259" key="10">
    <source>
        <dbReference type="Pfam" id="PF00133"/>
    </source>
</evidence>
<proteinExistence type="inferred from homology"/>
<dbReference type="Gene3D" id="1.10.730.10">
    <property type="entry name" value="Isoleucyl-tRNA Synthetase, Domain 1"/>
    <property type="match status" value="1"/>
</dbReference>
<evidence type="ECO:0000259" key="11">
    <source>
        <dbReference type="Pfam" id="PF08264"/>
    </source>
</evidence>
<dbReference type="Pfam" id="PF13603">
    <property type="entry name" value="tRNA-synt_1_2"/>
    <property type="match status" value="1"/>
</dbReference>
<dbReference type="Proteomes" id="UP000178406">
    <property type="component" value="Unassembled WGS sequence"/>
</dbReference>
<evidence type="ECO:0000259" key="12">
    <source>
        <dbReference type="Pfam" id="PF13603"/>
    </source>
</evidence>
<evidence type="ECO:0000256" key="2">
    <source>
        <dbReference type="ARBA" id="ARBA00013164"/>
    </source>
</evidence>
<evidence type="ECO:0000256" key="6">
    <source>
        <dbReference type="ARBA" id="ARBA00022917"/>
    </source>
</evidence>
<reference evidence="13 14" key="1">
    <citation type="journal article" date="2016" name="Nat. Commun.">
        <title>Thousands of microbial genomes shed light on interconnected biogeochemical processes in an aquifer system.</title>
        <authorList>
            <person name="Anantharaman K."/>
            <person name="Brown C.T."/>
            <person name="Hug L.A."/>
            <person name="Sharon I."/>
            <person name="Castelle C.J."/>
            <person name="Probst A.J."/>
            <person name="Thomas B.C."/>
            <person name="Singh A."/>
            <person name="Wilkins M.J."/>
            <person name="Karaoz U."/>
            <person name="Brodie E.L."/>
            <person name="Williams K.H."/>
            <person name="Hubbard S.S."/>
            <person name="Banfield J.F."/>
        </authorList>
    </citation>
    <scope>NUCLEOTIDE SEQUENCE [LARGE SCALE GENOMIC DNA]</scope>
</reference>
<feature type="domain" description="Leucyl-tRNA synthetase editing" evidence="12">
    <location>
        <begin position="2"/>
        <end position="103"/>
    </location>
</feature>
<dbReference type="PANTHER" id="PTHR43740:SF2">
    <property type="entry name" value="LEUCINE--TRNA LIGASE, MITOCHONDRIAL"/>
    <property type="match status" value="1"/>
</dbReference>
<dbReference type="SUPFAM" id="SSF47323">
    <property type="entry name" value="Anticodon-binding domain of a subclass of class I aminoacyl-tRNA synthetases"/>
    <property type="match status" value="1"/>
</dbReference>
<accession>A0A1F5WGN7</accession>
<dbReference type="PANTHER" id="PTHR43740">
    <property type="entry name" value="LEUCYL-TRNA SYNTHETASE"/>
    <property type="match status" value="1"/>
</dbReference>
<dbReference type="InterPro" id="IPR002300">
    <property type="entry name" value="aa-tRNA-synth_Ia"/>
</dbReference>
<name>A0A1F5WGN7_9BACT</name>
<keyword evidence="7" id="KW-0030">Aminoacyl-tRNA synthetase</keyword>
<keyword evidence="6" id="KW-0648">Protein biosynthesis</keyword>
<dbReference type="EMBL" id="MFHQ01000018">
    <property type="protein sequence ID" value="OGF74451.1"/>
    <property type="molecule type" value="Genomic_DNA"/>
</dbReference>
<dbReference type="InterPro" id="IPR009008">
    <property type="entry name" value="Val/Leu/Ile-tRNA-synth_edit"/>
</dbReference>
<dbReference type="GO" id="GO:0004823">
    <property type="term" value="F:leucine-tRNA ligase activity"/>
    <property type="evidence" value="ECO:0007669"/>
    <property type="project" value="UniProtKB-UniRule"/>
</dbReference>
<dbReference type="InterPro" id="IPR009080">
    <property type="entry name" value="tRNAsynth_Ia_anticodon-bd"/>
</dbReference>
<dbReference type="FunFam" id="3.40.50.620:FF:000056">
    <property type="entry name" value="Leucine--tRNA ligase"/>
    <property type="match status" value="1"/>
</dbReference>
<evidence type="ECO:0000313" key="13">
    <source>
        <dbReference type="EMBL" id="OGF74451.1"/>
    </source>
</evidence>
<dbReference type="Gene3D" id="3.10.20.590">
    <property type="match status" value="1"/>
</dbReference>
<comment type="similarity">
    <text evidence="1">Belongs to the class-I aminoacyl-tRNA synthetase family.</text>
</comment>
<dbReference type="GO" id="GO:0005524">
    <property type="term" value="F:ATP binding"/>
    <property type="evidence" value="ECO:0007669"/>
    <property type="project" value="UniProtKB-KW"/>
</dbReference>
<dbReference type="GO" id="GO:0006429">
    <property type="term" value="P:leucyl-tRNA aminoacylation"/>
    <property type="evidence" value="ECO:0007669"/>
    <property type="project" value="UniProtKB-UniRule"/>
</dbReference>
<evidence type="ECO:0000256" key="3">
    <source>
        <dbReference type="ARBA" id="ARBA00022598"/>
    </source>
</evidence>
<keyword evidence="4" id="KW-0547">Nucleotide-binding</keyword>
<dbReference type="CDD" id="cd07958">
    <property type="entry name" value="Anticodon_Ia_Leu_BEm"/>
    <property type="match status" value="1"/>
</dbReference>